<evidence type="ECO:0000256" key="5">
    <source>
        <dbReference type="ARBA" id="ARBA00023170"/>
    </source>
</evidence>
<keyword evidence="6" id="KW-0325">Glycoprotein</keyword>
<reference evidence="9 10" key="1">
    <citation type="submission" date="2019-01" db="EMBL/GenBank/DDBJ databases">
        <title>Genome Assembly of Collichthys lucidus.</title>
        <authorList>
            <person name="Cai M."/>
            <person name="Xiao S."/>
        </authorList>
    </citation>
    <scope>NUCLEOTIDE SEQUENCE [LARGE SCALE GENOMIC DNA]</scope>
    <source>
        <strain evidence="9">JT15FE1705JMU</strain>
        <tissue evidence="9">Muscle</tissue>
    </source>
</reference>
<evidence type="ECO:0000256" key="7">
    <source>
        <dbReference type="SAM" id="MobiDB-lite"/>
    </source>
</evidence>
<keyword evidence="5 9" id="KW-0675">Receptor</keyword>
<dbReference type="Pfam" id="PF01094">
    <property type="entry name" value="ANF_receptor"/>
    <property type="match status" value="1"/>
</dbReference>
<comment type="subcellular location">
    <subcellularLocation>
        <location evidence="1">Membrane</location>
        <topology evidence="1">Multi-pass membrane protein</topology>
    </subcellularLocation>
</comment>
<dbReference type="AlphaFoldDB" id="A0A4U5UC42"/>
<dbReference type="GO" id="GO:0016020">
    <property type="term" value="C:membrane"/>
    <property type="evidence" value="ECO:0007669"/>
    <property type="project" value="UniProtKB-SubCell"/>
</dbReference>
<keyword evidence="10" id="KW-1185">Reference proteome</keyword>
<feature type="domain" description="Receptor ligand binding region" evidence="8">
    <location>
        <begin position="453"/>
        <end position="515"/>
    </location>
</feature>
<gene>
    <name evidence="9" type="ORF">D9C73_004619</name>
</gene>
<dbReference type="InterPro" id="IPR001828">
    <property type="entry name" value="ANF_lig-bd_rcpt"/>
</dbReference>
<evidence type="ECO:0000313" key="9">
    <source>
        <dbReference type="EMBL" id="TKS71929.1"/>
    </source>
</evidence>
<dbReference type="InterPro" id="IPR000337">
    <property type="entry name" value="GPCR_3"/>
</dbReference>
<keyword evidence="3" id="KW-1133">Transmembrane helix</keyword>
<feature type="region of interest" description="Disordered" evidence="7">
    <location>
        <begin position="87"/>
        <end position="119"/>
    </location>
</feature>
<evidence type="ECO:0000313" key="10">
    <source>
        <dbReference type="Proteomes" id="UP000298787"/>
    </source>
</evidence>
<dbReference type="PANTHER" id="PTHR24060">
    <property type="entry name" value="METABOTROPIC GLUTAMATE RECEPTOR"/>
    <property type="match status" value="1"/>
</dbReference>
<organism evidence="9 10">
    <name type="scientific">Collichthys lucidus</name>
    <name type="common">Big head croaker</name>
    <name type="synonym">Sciaena lucida</name>
    <dbReference type="NCBI Taxonomy" id="240159"/>
    <lineage>
        <taxon>Eukaryota</taxon>
        <taxon>Metazoa</taxon>
        <taxon>Chordata</taxon>
        <taxon>Craniata</taxon>
        <taxon>Vertebrata</taxon>
        <taxon>Euteleostomi</taxon>
        <taxon>Actinopterygii</taxon>
        <taxon>Neopterygii</taxon>
        <taxon>Teleostei</taxon>
        <taxon>Neoteleostei</taxon>
        <taxon>Acanthomorphata</taxon>
        <taxon>Eupercaria</taxon>
        <taxon>Sciaenidae</taxon>
        <taxon>Collichthys</taxon>
    </lineage>
</organism>
<feature type="compositionally biased region" description="Pro residues" evidence="7">
    <location>
        <begin position="108"/>
        <end position="117"/>
    </location>
</feature>
<evidence type="ECO:0000256" key="4">
    <source>
        <dbReference type="ARBA" id="ARBA00023136"/>
    </source>
</evidence>
<dbReference type="InterPro" id="IPR050726">
    <property type="entry name" value="mGluR"/>
</dbReference>
<dbReference type="EMBL" id="CM014082">
    <property type="protein sequence ID" value="TKS71929.1"/>
    <property type="molecule type" value="Genomic_DNA"/>
</dbReference>
<protein>
    <submittedName>
        <fullName evidence="9">Metabotropic glutamate receptor 7</fullName>
    </submittedName>
</protein>
<evidence type="ECO:0000256" key="2">
    <source>
        <dbReference type="ARBA" id="ARBA00022692"/>
    </source>
</evidence>
<name>A0A4U5UC42_COLLU</name>
<evidence type="ECO:0000259" key="8">
    <source>
        <dbReference type="Pfam" id="PF01094"/>
    </source>
</evidence>
<feature type="compositionally biased region" description="Low complexity" evidence="7">
    <location>
        <begin position="87"/>
        <end position="107"/>
    </location>
</feature>
<feature type="region of interest" description="Disordered" evidence="7">
    <location>
        <begin position="385"/>
        <end position="430"/>
    </location>
</feature>
<dbReference type="STRING" id="240159.A0A4U5UC42"/>
<evidence type="ECO:0000256" key="3">
    <source>
        <dbReference type="ARBA" id="ARBA00022989"/>
    </source>
</evidence>
<dbReference type="SUPFAM" id="SSF53822">
    <property type="entry name" value="Periplasmic binding protein-like I"/>
    <property type="match status" value="1"/>
</dbReference>
<keyword evidence="4" id="KW-0472">Membrane</keyword>
<accession>A0A4U5UC42</accession>
<proteinExistence type="predicted"/>
<evidence type="ECO:0000256" key="1">
    <source>
        <dbReference type="ARBA" id="ARBA00004141"/>
    </source>
</evidence>
<sequence length="529" mass="58071">MHLICTSSCTACSLQLTDTGQLADLQLQHRPDKPEADNMSELLLLTPNNQTSVVKVHVSPERTDLQTDSNRAMRDSFLCHWSTTHTTNTTHTTRTTNTTNTSTQPPTTTTPPPPQHTPPVHCCFRAHKAKDRLNKTFPLTYAALKEHTLTQRQRLAPSLAAIVGSLARTRQRPNPFVKDFIQASNQITRQPITGLFLSLPCVFLSFLSGPARVIRQLGTDGWSRKDHMQVCTWGALQDHDPECNTKPSDHRRKVCTLKKRHVAPPSGQLESVFHVNSPTAESLCSGTLVNPGTSSSSSLSFASVCSTASSSHSQSARYFAVTLSTSKRCMHAAACIQIQHVCSSSSSVTGETKKCDGSEQEARGGVSVRWETTVMNDRMLTLINSSESKPLTARETQSDDRTSSFCPQLKVTPRPACDSNQSEDSQRAPHPAAELPVHWLLFETPANVTLRVSTQLSDDRRYDFFSRVVPPDSFQAQAMVDIVKALGWNYVSTVASEGSYGEKGVDAFMQLSREAADPASLSTTVMSEK</sequence>
<dbReference type="Gene3D" id="3.40.50.2300">
    <property type="match status" value="2"/>
</dbReference>
<keyword evidence="2" id="KW-0812">Transmembrane</keyword>
<dbReference type="Proteomes" id="UP000298787">
    <property type="component" value="Chromosome 5"/>
</dbReference>
<dbReference type="GO" id="GO:0004930">
    <property type="term" value="F:G protein-coupled receptor activity"/>
    <property type="evidence" value="ECO:0007669"/>
    <property type="project" value="InterPro"/>
</dbReference>
<dbReference type="InterPro" id="IPR028082">
    <property type="entry name" value="Peripla_BP_I"/>
</dbReference>
<evidence type="ECO:0000256" key="6">
    <source>
        <dbReference type="ARBA" id="ARBA00023180"/>
    </source>
</evidence>
<dbReference type="PRINTS" id="PR00248">
    <property type="entry name" value="GPCRMGR"/>
</dbReference>